<evidence type="ECO:0000256" key="4">
    <source>
        <dbReference type="ARBA" id="ARBA00022801"/>
    </source>
</evidence>
<dbReference type="EC" id="3.1.-.-" evidence="5"/>
<comment type="similarity">
    <text evidence="5">Belongs to the YqgF HJR family.</text>
</comment>
<evidence type="ECO:0000259" key="6">
    <source>
        <dbReference type="SMART" id="SM00732"/>
    </source>
</evidence>
<dbReference type="InterPro" id="IPR005227">
    <property type="entry name" value="YqgF"/>
</dbReference>
<dbReference type="NCBIfam" id="TIGR00250">
    <property type="entry name" value="RNAse_H_YqgF"/>
    <property type="match status" value="1"/>
</dbReference>
<evidence type="ECO:0000256" key="5">
    <source>
        <dbReference type="HAMAP-Rule" id="MF_00651"/>
    </source>
</evidence>
<dbReference type="Proteomes" id="UP001139336">
    <property type="component" value="Unassembled WGS sequence"/>
</dbReference>
<dbReference type="GO" id="GO:0016788">
    <property type="term" value="F:hydrolase activity, acting on ester bonds"/>
    <property type="evidence" value="ECO:0007669"/>
    <property type="project" value="UniProtKB-UniRule"/>
</dbReference>
<evidence type="ECO:0000256" key="3">
    <source>
        <dbReference type="ARBA" id="ARBA00022722"/>
    </source>
</evidence>
<keyword evidence="8" id="KW-1185">Reference proteome</keyword>
<evidence type="ECO:0000256" key="1">
    <source>
        <dbReference type="ARBA" id="ARBA00022490"/>
    </source>
</evidence>
<dbReference type="Pfam" id="PF03652">
    <property type="entry name" value="RuvX"/>
    <property type="match status" value="1"/>
</dbReference>
<dbReference type="Gene3D" id="3.30.420.140">
    <property type="entry name" value="YqgF/RNase H-like domain"/>
    <property type="match status" value="1"/>
</dbReference>
<proteinExistence type="inferred from homology"/>
<dbReference type="GO" id="GO:0005829">
    <property type="term" value="C:cytosol"/>
    <property type="evidence" value="ECO:0007669"/>
    <property type="project" value="TreeGrafter"/>
</dbReference>
<dbReference type="CDD" id="cd16964">
    <property type="entry name" value="YqgF"/>
    <property type="match status" value="1"/>
</dbReference>
<feature type="domain" description="YqgF/RNase H-like" evidence="6">
    <location>
        <begin position="16"/>
        <end position="126"/>
    </location>
</feature>
<dbReference type="AlphaFoldDB" id="A0A9X1QQW2"/>
<accession>A0A9X1QQW2</accession>
<dbReference type="RefSeq" id="WP_236118343.1">
    <property type="nucleotide sequence ID" value="NZ_JAKGSI010000002.1"/>
</dbReference>
<dbReference type="InterPro" id="IPR006641">
    <property type="entry name" value="YqgF/RNaseH-like_dom"/>
</dbReference>
<evidence type="ECO:0000256" key="2">
    <source>
        <dbReference type="ARBA" id="ARBA00022517"/>
    </source>
</evidence>
<dbReference type="SUPFAM" id="SSF53098">
    <property type="entry name" value="Ribonuclease H-like"/>
    <property type="match status" value="1"/>
</dbReference>
<gene>
    <name evidence="7" type="primary">ruvX</name>
    <name evidence="7" type="ORF">L1O03_05075</name>
</gene>
<dbReference type="GO" id="GO:0004518">
    <property type="term" value="F:nuclease activity"/>
    <property type="evidence" value="ECO:0007669"/>
    <property type="project" value="UniProtKB-KW"/>
</dbReference>
<sequence>MKETPDTPGVDDPGPGRRIGIDVGTVRIGVASSDRDARLAMPVETVRRVTGFDEPDGEDIARLLSIVKEYAAVEIVVGLPRDLKGNGSVSVQHARFIADRLERALESEGRAVPVRLADERLSTAVATRALHASGISSKRGRKVIDQAAAVEILQSWLDARNRREGVENV</sequence>
<evidence type="ECO:0000313" key="7">
    <source>
        <dbReference type="EMBL" id="MCF4006550.1"/>
    </source>
</evidence>
<dbReference type="SMART" id="SM00732">
    <property type="entry name" value="YqgFc"/>
    <property type="match status" value="1"/>
</dbReference>
<keyword evidence="3 5" id="KW-0540">Nuclease</keyword>
<name>A0A9X1QQW2_9CORY</name>
<dbReference type="GO" id="GO:0000967">
    <property type="term" value="P:rRNA 5'-end processing"/>
    <property type="evidence" value="ECO:0007669"/>
    <property type="project" value="UniProtKB-UniRule"/>
</dbReference>
<dbReference type="InterPro" id="IPR012337">
    <property type="entry name" value="RNaseH-like_sf"/>
</dbReference>
<dbReference type="InterPro" id="IPR037027">
    <property type="entry name" value="YqgF/RNaseH-like_dom_sf"/>
</dbReference>
<keyword evidence="1 5" id="KW-0963">Cytoplasm</keyword>
<dbReference type="EMBL" id="JAKGSI010000002">
    <property type="protein sequence ID" value="MCF4006550.1"/>
    <property type="molecule type" value="Genomic_DNA"/>
</dbReference>
<comment type="subcellular location">
    <subcellularLocation>
        <location evidence="5">Cytoplasm</location>
    </subcellularLocation>
</comment>
<evidence type="ECO:0000313" key="8">
    <source>
        <dbReference type="Proteomes" id="UP001139336"/>
    </source>
</evidence>
<reference evidence="7" key="1">
    <citation type="submission" date="2022-01" db="EMBL/GenBank/DDBJ databases">
        <title>Corynebacterium sp. nov isolated from isolated from the feces of the greater white-fronted geese (Anser albifrons) at Poyang Lake, PR China.</title>
        <authorList>
            <person name="Liu Q."/>
        </authorList>
    </citation>
    <scope>NUCLEOTIDE SEQUENCE</scope>
    <source>
        <strain evidence="7">JCM 32435</strain>
    </source>
</reference>
<protein>
    <recommendedName>
        <fullName evidence="5">Putative pre-16S rRNA nuclease</fullName>
        <ecNumber evidence="5">3.1.-.-</ecNumber>
    </recommendedName>
</protein>
<dbReference type="PANTHER" id="PTHR33317:SF4">
    <property type="entry name" value="POLYNUCLEOTIDYL TRANSFERASE, RIBONUCLEASE H-LIKE SUPERFAMILY PROTEIN"/>
    <property type="match status" value="1"/>
</dbReference>
<comment type="function">
    <text evidence="5">Could be a nuclease involved in processing of the 5'-end of pre-16S rRNA.</text>
</comment>
<keyword evidence="4 5" id="KW-0378">Hydrolase</keyword>
<keyword evidence="2 5" id="KW-0690">Ribosome biogenesis</keyword>
<comment type="caution">
    <text evidence="7">The sequence shown here is derived from an EMBL/GenBank/DDBJ whole genome shotgun (WGS) entry which is preliminary data.</text>
</comment>
<organism evidence="7 8">
    <name type="scientific">Corynebacterium uropygiale</name>
    <dbReference type="NCBI Taxonomy" id="1775911"/>
    <lineage>
        <taxon>Bacteria</taxon>
        <taxon>Bacillati</taxon>
        <taxon>Actinomycetota</taxon>
        <taxon>Actinomycetes</taxon>
        <taxon>Mycobacteriales</taxon>
        <taxon>Corynebacteriaceae</taxon>
        <taxon>Corynebacterium</taxon>
    </lineage>
</organism>
<dbReference type="HAMAP" id="MF_00651">
    <property type="entry name" value="Nuclease_YqgF"/>
    <property type="match status" value="1"/>
</dbReference>
<dbReference type="PANTHER" id="PTHR33317">
    <property type="entry name" value="POLYNUCLEOTIDYL TRANSFERASE, RIBONUCLEASE H-LIKE SUPERFAMILY PROTEIN"/>
    <property type="match status" value="1"/>
</dbReference>